<name>A0AAN7ZZN7_9PEZI</name>
<accession>A0AAN7ZZN7</accession>
<comment type="caution">
    <text evidence="2">The sequence shown here is derived from an EMBL/GenBank/DDBJ whole genome shotgun (WGS) entry which is preliminary data.</text>
</comment>
<evidence type="ECO:0000313" key="2">
    <source>
        <dbReference type="EMBL" id="KAK5696795.1"/>
    </source>
</evidence>
<dbReference type="Proteomes" id="UP001310594">
    <property type="component" value="Unassembled WGS sequence"/>
</dbReference>
<feature type="compositionally biased region" description="Polar residues" evidence="1">
    <location>
        <begin position="7"/>
        <end position="21"/>
    </location>
</feature>
<gene>
    <name evidence="2" type="ORF">LTR97_008099</name>
</gene>
<proteinExistence type="predicted"/>
<organism evidence="2 3">
    <name type="scientific">Elasticomyces elasticus</name>
    <dbReference type="NCBI Taxonomy" id="574655"/>
    <lineage>
        <taxon>Eukaryota</taxon>
        <taxon>Fungi</taxon>
        <taxon>Dikarya</taxon>
        <taxon>Ascomycota</taxon>
        <taxon>Pezizomycotina</taxon>
        <taxon>Dothideomycetes</taxon>
        <taxon>Dothideomycetidae</taxon>
        <taxon>Mycosphaerellales</taxon>
        <taxon>Teratosphaeriaceae</taxon>
        <taxon>Elasticomyces</taxon>
    </lineage>
</organism>
<evidence type="ECO:0000313" key="3">
    <source>
        <dbReference type="Proteomes" id="UP001310594"/>
    </source>
</evidence>
<feature type="region of interest" description="Disordered" evidence="1">
    <location>
        <begin position="1"/>
        <end position="43"/>
    </location>
</feature>
<dbReference type="AlphaFoldDB" id="A0AAN7ZZN7"/>
<dbReference type="EMBL" id="JAVRQU010000012">
    <property type="protein sequence ID" value="KAK5696795.1"/>
    <property type="molecule type" value="Genomic_DNA"/>
</dbReference>
<sequence>MILRLEQQYTPSSVAGTTSDDILSPSPMSTSSSPENPTSTSQRCPWQCRTIRLDPLAVDDAEALYPILSSTENKRLFPQFYGTNAEDVSHLRYTLIDHLHDPSKHGEAYTVKSMSSGSAVGWVATKYDPDKDDPAYMAIFIPNANRALVVAEILFIFGPHFFEQSDCKVVEWRTGTLSDSNGFAPGMTPVYDIQGILRRRALVQEPNAVTDLFRATRDEWPGVRTAMCAWLGLKTDPSCPLELPGSSGSKSPTT</sequence>
<feature type="compositionally biased region" description="Low complexity" evidence="1">
    <location>
        <begin position="24"/>
        <end position="41"/>
    </location>
</feature>
<reference evidence="2" key="1">
    <citation type="submission" date="2023-08" db="EMBL/GenBank/DDBJ databases">
        <title>Black Yeasts Isolated from many extreme environments.</title>
        <authorList>
            <person name="Coleine C."/>
            <person name="Stajich J.E."/>
            <person name="Selbmann L."/>
        </authorList>
    </citation>
    <scope>NUCLEOTIDE SEQUENCE</scope>
    <source>
        <strain evidence="2">CCFEE 5810</strain>
    </source>
</reference>
<evidence type="ECO:0000256" key="1">
    <source>
        <dbReference type="SAM" id="MobiDB-lite"/>
    </source>
</evidence>
<protein>
    <submittedName>
        <fullName evidence="2">Uncharacterized protein</fullName>
    </submittedName>
</protein>
<dbReference type="Gene3D" id="3.40.630.30">
    <property type="match status" value="1"/>
</dbReference>